<comment type="similarity">
    <text evidence="1">Belongs to the 'phage' integrase family.</text>
</comment>
<evidence type="ECO:0000313" key="5">
    <source>
        <dbReference type="EMBL" id="EIY96129.1"/>
    </source>
</evidence>
<name>A0A0E2AP67_BACFG</name>
<dbReference type="InterPro" id="IPR035386">
    <property type="entry name" value="Arm-DNA-bind_5"/>
</dbReference>
<dbReference type="Pfam" id="PF00589">
    <property type="entry name" value="Phage_integrase"/>
    <property type="match status" value="1"/>
</dbReference>
<evidence type="ECO:0000259" key="4">
    <source>
        <dbReference type="PROSITE" id="PS51898"/>
    </source>
</evidence>
<proteinExistence type="inferred from homology"/>
<keyword evidence="2" id="KW-0238">DNA-binding</keyword>
<evidence type="ECO:0000256" key="2">
    <source>
        <dbReference type="ARBA" id="ARBA00023125"/>
    </source>
</evidence>
<comment type="caution">
    <text evidence="5">The sequence shown here is derived from an EMBL/GenBank/DDBJ whole genome shotgun (WGS) entry which is preliminary data.</text>
</comment>
<dbReference type="Proteomes" id="UP000003879">
    <property type="component" value="Unassembled WGS sequence"/>
</dbReference>
<evidence type="ECO:0000313" key="6">
    <source>
        <dbReference type="Proteomes" id="UP000003879"/>
    </source>
</evidence>
<dbReference type="InterPro" id="IPR025269">
    <property type="entry name" value="SAM-like_dom"/>
</dbReference>
<dbReference type="InterPro" id="IPR011010">
    <property type="entry name" value="DNA_brk_join_enz"/>
</dbReference>
<reference evidence="5 6" key="1">
    <citation type="submission" date="2012-02" db="EMBL/GenBank/DDBJ databases">
        <title>The Genome Sequence of Bacteroides fragilis CL07T12C05.</title>
        <authorList>
            <consortium name="The Broad Institute Genome Sequencing Platform"/>
            <person name="Earl A."/>
            <person name="Ward D."/>
            <person name="Feldgarden M."/>
            <person name="Gevers D."/>
            <person name="Zitomersky N.L."/>
            <person name="Coyne M.J."/>
            <person name="Comstock L.E."/>
            <person name="Young S.K."/>
            <person name="Zeng Q."/>
            <person name="Gargeya S."/>
            <person name="Fitzgerald M."/>
            <person name="Haas B."/>
            <person name="Abouelleil A."/>
            <person name="Alvarado L."/>
            <person name="Arachchi H.M."/>
            <person name="Berlin A."/>
            <person name="Chapman S.B."/>
            <person name="Gearin G."/>
            <person name="Goldberg J."/>
            <person name="Griggs A."/>
            <person name="Gujja S."/>
            <person name="Hansen M."/>
            <person name="Heiman D."/>
            <person name="Howarth C."/>
            <person name="Larimer J."/>
            <person name="Lui A."/>
            <person name="MacDonald P.J.P."/>
            <person name="McCowen C."/>
            <person name="Montmayeur A."/>
            <person name="Murphy C."/>
            <person name="Neiman D."/>
            <person name="Pearson M."/>
            <person name="Priest M."/>
            <person name="Roberts A."/>
            <person name="Saif S."/>
            <person name="Shea T."/>
            <person name="Sisk P."/>
            <person name="Stolte C."/>
            <person name="Sykes S."/>
            <person name="Wortman J."/>
            <person name="Nusbaum C."/>
            <person name="Birren B."/>
        </authorList>
    </citation>
    <scope>NUCLEOTIDE SEQUENCE [LARGE SCALE GENOMIC DNA]</scope>
    <source>
        <strain evidence="5 6">CL07T12C05</strain>
    </source>
</reference>
<evidence type="ECO:0000256" key="1">
    <source>
        <dbReference type="ARBA" id="ARBA00008857"/>
    </source>
</evidence>
<evidence type="ECO:0000256" key="3">
    <source>
        <dbReference type="ARBA" id="ARBA00023172"/>
    </source>
</evidence>
<dbReference type="AlphaFoldDB" id="A0A0E2AP67"/>
<dbReference type="InterPro" id="IPR010998">
    <property type="entry name" value="Integrase_recombinase_N"/>
</dbReference>
<dbReference type="Pfam" id="PF13102">
    <property type="entry name" value="Phage_int_SAM_5"/>
    <property type="match status" value="1"/>
</dbReference>
<keyword evidence="3" id="KW-0233">DNA recombination</keyword>
<organism evidence="5 6">
    <name type="scientific">Bacteroides fragilis CL07T12C05</name>
    <dbReference type="NCBI Taxonomy" id="997883"/>
    <lineage>
        <taxon>Bacteria</taxon>
        <taxon>Pseudomonadati</taxon>
        <taxon>Bacteroidota</taxon>
        <taxon>Bacteroidia</taxon>
        <taxon>Bacteroidales</taxon>
        <taxon>Bacteroidaceae</taxon>
        <taxon>Bacteroides</taxon>
    </lineage>
</organism>
<accession>A0A0E2AP67</accession>
<sequence length="417" mass="48248">MKSTFRILFYLKKNEPKKDGTVTIMARITVDGETKQFSTKKTILPEDWDIKSGRAVNKSGKSASAKISKLNKELDDLRGQISIQYTKQLNNNGYVEPEKLRNNVLGIEEKQHSLLTYFTEHNLQYKDKVGTTATQKTYSRYELTKQRMIDFMKEKYRVSDILIREINAVFIENFYLYLRNEHGINNNTAMKFVQRFHSVLIYAKNSGLNFVDPFGSFKFSFDKVDRGYLNQDEIDLIYNKEFSSARLAQVRDMFIFSCYTGLSYIDLCNLTKEDIKLAFDGKLWIMIKREKTGVDSNVPLLEIPKQILAKYEGKMKDGKLLPVISNQKMNEYLGEIAAICQINKRITFHLARHTFATEICLTQGVPIESVSKMLGHTNIQTTQIYARVVDRKLSHDMEMLEQKLQNKGKRAIAIVNP</sequence>
<dbReference type="InterPro" id="IPR013762">
    <property type="entry name" value="Integrase-like_cat_sf"/>
</dbReference>
<dbReference type="GO" id="GO:0015074">
    <property type="term" value="P:DNA integration"/>
    <property type="evidence" value="ECO:0007669"/>
    <property type="project" value="InterPro"/>
</dbReference>
<dbReference type="SUPFAM" id="SSF56349">
    <property type="entry name" value="DNA breaking-rejoining enzymes"/>
    <property type="match status" value="1"/>
</dbReference>
<protein>
    <recommendedName>
        <fullName evidence="4">Tyr recombinase domain-containing protein</fullName>
    </recommendedName>
</protein>
<dbReference type="RefSeq" id="WP_005794530.1">
    <property type="nucleotide sequence ID" value="NZ_JH724215.1"/>
</dbReference>
<dbReference type="EMBL" id="AGXN01000012">
    <property type="protein sequence ID" value="EIY96129.1"/>
    <property type="molecule type" value="Genomic_DNA"/>
</dbReference>
<dbReference type="InterPro" id="IPR050090">
    <property type="entry name" value="Tyrosine_recombinase_XerCD"/>
</dbReference>
<dbReference type="GO" id="GO:0006310">
    <property type="term" value="P:DNA recombination"/>
    <property type="evidence" value="ECO:0007669"/>
    <property type="project" value="UniProtKB-KW"/>
</dbReference>
<dbReference type="Pfam" id="PF17293">
    <property type="entry name" value="Arm-DNA-bind_5"/>
    <property type="match status" value="1"/>
</dbReference>
<dbReference type="PROSITE" id="PS51898">
    <property type="entry name" value="TYR_RECOMBINASE"/>
    <property type="match status" value="1"/>
</dbReference>
<gene>
    <name evidence="5" type="ORF">HMPREF1056_02017</name>
</gene>
<dbReference type="PANTHER" id="PTHR30349">
    <property type="entry name" value="PHAGE INTEGRASE-RELATED"/>
    <property type="match status" value="1"/>
</dbReference>
<dbReference type="InterPro" id="IPR002104">
    <property type="entry name" value="Integrase_catalytic"/>
</dbReference>
<feature type="domain" description="Tyr recombinase" evidence="4">
    <location>
        <begin position="224"/>
        <end position="405"/>
    </location>
</feature>
<dbReference type="Gene3D" id="1.10.443.10">
    <property type="entry name" value="Intergrase catalytic core"/>
    <property type="match status" value="1"/>
</dbReference>
<dbReference type="Gene3D" id="1.10.150.130">
    <property type="match status" value="1"/>
</dbReference>
<dbReference type="HOGENOM" id="CLU_033139_2_0_10"/>
<dbReference type="PANTHER" id="PTHR30349:SF64">
    <property type="entry name" value="PROPHAGE INTEGRASE INTD-RELATED"/>
    <property type="match status" value="1"/>
</dbReference>
<dbReference type="PATRIC" id="fig|997883.3.peg.2114"/>
<dbReference type="CDD" id="cd01185">
    <property type="entry name" value="INTN1_C_like"/>
    <property type="match status" value="1"/>
</dbReference>
<dbReference type="GO" id="GO:0003677">
    <property type="term" value="F:DNA binding"/>
    <property type="evidence" value="ECO:0007669"/>
    <property type="project" value="UniProtKB-KW"/>
</dbReference>